<evidence type="ECO:0000313" key="2">
    <source>
        <dbReference type="EMBL" id="BCS29635.1"/>
    </source>
</evidence>
<organism evidence="2 3">
    <name type="scientific">Aspergillus puulaauensis</name>
    <dbReference type="NCBI Taxonomy" id="1220207"/>
    <lineage>
        <taxon>Eukaryota</taxon>
        <taxon>Fungi</taxon>
        <taxon>Dikarya</taxon>
        <taxon>Ascomycota</taxon>
        <taxon>Pezizomycotina</taxon>
        <taxon>Eurotiomycetes</taxon>
        <taxon>Eurotiomycetidae</taxon>
        <taxon>Eurotiales</taxon>
        <taxon>Aspergillaceae</taxon>
        <taxon>Aspergillus</taxon>
    </lineage>
</organism>
<reference evidence="2" key="2">
    <citation type="submission" date="2021-02" db="EMBL/GenBank/DDBJ databases">
        <title>Aspergillus puulaauensis MK2 genome sequence.</title>
        <authorList>
            <person name="Futagami T."/>
            <person name="Mori K."/>
            <person name="Kadooka C."/>
            <person name="Tanaka T."/>
        </authorList>
    </citation>
    <scope>NUCLEOTIDE SEQUENCE</scope>
    <source>
        <strain evidence="2">MK2</strain>
    </source>
</reference>
<reference evidence="2" key="1">
    <citation type="submission" date="2021-01" db="EMBL/GenBank/DDBJ databases">
        <authorList>
            <consortium name="Aspergillus puulaauensis MK2 genome sequencing consortium"/>
            <person name="Kazuki M."/>
            <person name="Futagami T."/>
        </authorList>
    </citation>
    <scope>NUCLEOTIDE SEQUENCE</scope>
    <source>
        <strain evidence="2">MK2</strain>
    </source>
</reference>
<name>A0A7R8AU93_9EURO</name>
<keyword evidence="3" id="KW-1185">Reference proteome</keyword>
<proteinExistence type="predicted"/>
<dbReference type="OrthoDB" id="4920918at2759"/>
<gene>
    <name evidence="2" type="ORF">APUU_71205S</name>
</gene>
<dbReference type="Proteomes" id="UP000654913">
    <property type="component" value="Chromosome 7"/>
</dbReference>
<dbReference type="AlphaFoldDB" id="A0A7R8AU93"/>
<dbReference type="KEGG" id="apuu:APUU_71205S"/>
<feature type="chain" id="PRO_5031162553" evidence="1">
    <location>
        <begin position="19"/>
        <end position="77"/>
    </location>
</feature>
<evidence type="ECO:0000313" key="3">
    <source>
        <dbReference type="Proteomes" id="UP000654913"/>
    </source>
</evidence>
<protein>
    <submittedName>
        <fullName evidence="2">Uncharacterized protein</fullName>
    </submittedName>
</protein>
<evidence type="ECO:0000256" key="1">
    <source>
        <dbReference type="SAM" id="SignalP"/>
    </source>
</evidence>
<accession>A0A7R8AU93</accession>
<feature type="signal peptide" evidence="1">
    <location>
        <begin position="1"/>
        <end position="18"/>
    </location>
</feature>
<keyword evidence="1" id="KW-0732">Signal</keyword>
<dbReference type="GeneID" id="64979632"/>
<dbReference type="EMBL" id="AP024449">
    <property type="protein sequence ID" value="BCS29635.1"/>
    <property type="molecule type" value="Genomic_DNA"/>
</dbReference>
<dbReference type="RefSeq" id="XP_041561821.1">
    <property type="nucleotide sequence ID" value="XM_041696163.1"/>
</dbReference>
<sequence>MKTNFLVVIATLAATALAGPAADADSLVARADICHKPSSCSSFWSGKCEEYCAPYKFSHMSGDDCGGSTKKCCCEKP</sequence>